<accession>A0A024UH04</accession>
<dbReference type="VEuPathDB" id="FungiDB:H310_03419"/>
<keyword evidence="3" id="KW-0812">Transmembrane</keyword>
<dbReference type="GeneID" id="20080469"/>
<evidence type="ECO:0000259" key="4">
    <source>
        <dbReference type="Pfam" id="PF05023"/>
    </source>
</evidence>
<feature type="domain" description="Peptidase C83" evidence="4">
    <location>
        <begin position="213"/>
        <end position="263"/>
    </location>
</feature>
<dbReference type="InterPro" id="IPR038765">
    <property type="entry name" value="Papain-like_cys_pep_sf"/>
</dbReference>
<feature type="transmembrane region" description="Helical" evidence="3">
    <location>
        <begin position="20"/>
        <end position="53"/>
    </location>
</feature>
<dbReference type="GO" id="GO:0046938">
    <property type="term" value="P:phytochelatin biosynthetic process"/>
    <property type="evidence" value="ECO:0007669"/>
    <property type="project" value="InterPro"/>
</dbReference>
<dbReference type="RefSeq" id="XP_008865483.1">
    <property type="nucleotide sequence ID" value="XM_008867261.1"/>
</dbReference>
<dbReference type="AlphaFoldDB" id="A0A024UH04"/>
<organism evidence="5">
    <name type="scientific">Aphanomyces invadans</name>
    <dbReference type="NCBI Taxonomy" id="157072"/>
    <lineage>
        <taxon>Eukaryota</taxon>
        <taxon>Sar</taxon>
        <taxon>Stramenopiles</taxon>
        <taxon>Oomycota</taxon>
        <taxon>Saprolegniomycetes</taxon>
        <taxon>Saprolegniales</taxon>
        <taxon>Verrucalvaceae</taxon>
        <taxon>Aphanomyces</taxon>
    </lineage>
</organism>
<gene>
    <name evidence="5" type="ORF">H310_03419</name>
</gene>
<dbReference type="EC" id="2.3.2.15" evidence="1"/>
<evidence type="ECO:0000313" key="5">
    <source>
        <dbReference type="EMBL" id="ETW05706.1"/>
    </source>
</evidence>
<keyword evidence="2" id="KW-0104">Cadmium</keyword>
<protein>
    <recommendedName>
        <fullName evidence="1">glutathione gamma-glutamylcysteinyltransferase</fullName>
        <ecNumber evidence="1">2.3.2.15</ecNumber>
    </recommendedName>
</protein>
<dbReference type="GO" id="GO:0016756">
    <property type="term" value="F:glutathione gamma-glutamylcysteinyltransferase activity"/>
    <property type="evidence" value="ECO:0007669"/>
    <property type="project" value="UniProtKB-EC"/>
</dbReference>
<dbReference type="Pfam" id="PF05023">
    <property type="entry name" value="Phytochelatin"/>
    <property type="match status" value="1"/>
</dbReference>
<keyword evidence="3" id="KW-1133">Transmembrane helix</keyword>
<evidence type="ECO:0000256" key="2">
    <source>
        <dbReference type="ARBA" id="ARBA00022539"/>
    </source>
</evidence>
<keyword evidence="3" id="KW-0472">Membrane</keyword>
<dbReference type="GO" id="GO:0046872">
    <property type="term" value="F:metal ion binding"/>
    <property type="evidence" value="ECO:0007669"/>
    <property type="project" value="InterPro"/>
</dbReference>
<dbReference type="SUPFAM" id="SSF54001">
    <property type="entry name" value="Cysteine proteinases"/>
    <property type="match status" value="1"/>
</dbReference>
<evidence type="ECO:0000256" key="1">
    <source>
        <dbReference type="ARBA" id="ARBA00012468"/>
    </source>
</evidence>
<name>A0A024UH04_9STRA</name>
<dbReference type="InterPro" id="IPR007719">
    <property type="entry name" value="PCS_N"/>
</dbReference>
<dbReference type="eggNOG" id="ENOG502SRA2">
    <property type="taxonomic scope" value="Eukaryota"/>
</dbReference>
<dbReference type="EMBL" id="KI913956">
    <property type="protein sequence ID" value="ETW05706.1"/>
    <property type="molecule type" value="Genomic_DNA"/>
</dbReference>
<sequence>MALKYADPAHPATAPGKGSLIVSVLLFPVHIVGAVTVFVLSVVVGIPCLLYLYLFHRDMLTTALTPASKPSIEKRSTNGRHYKDPALLQRAWERPVGQLYLDRQLEFQRREGYCAPTTLRNVLKSIPSVPLEHIPEAQPGPWTAQQFQTKLDSVGFTSSTIVYGNASYDVFLDAIKRSNDTNVRVAMNFLHPALFGMDGPSFLPHVMLMAILGGHFANIVGYLEDVDLVVVFDVNHDYGPYLVPSTRLYEAVRAVDVQSGMPRALIVSDLVHPTR</sequence>
<dbReference type="InterPro" id="IPR038156">
    <property type="entry name" value="PCS_N_sf"/>
</dbReference>
<reference evidence="5" key="1">
    <citation type="submission" date="2013-12" db="EMBL/GenBank/DDBJ databases">
        <title>The Genome Sequence of Aphanomyces invadans NJM9701.</title>
        <authorList>
            <consortium name="The Broad Institute Genomics Platform"/>
            <person name="Russ C."/>
            <person name="Tyler B."/>
            <person name="van West P."/>
            <person name="Dieguez-Uribeondo J."/>
            <person name="Young S.K."/>
            <person name="Zeng Q."/>
            <person name="Gargeya S."/>
            <person name="Fitzgerald M."/>
            <person name="Abouelleil A."/>
            <person name="Alvarado L."/>
            <person name="Chapman S.B."/>
            <person name="Gainer-Dewar J."/>
            <person name="Goldberg J."/>
            <person name="Griggs A."/>
            <person name="Gujja S."/>
            <person name="Hansen M."/>
            <person name="Howarth C."/>
            <person name="Imamovic A."/>
            <person name="Ireland A."/>
            <person name="Larimer J."/>
            <person name="McCowan C."/>
            <person name="Murphy C."/>
            <person name="Pearson M."/>
            <person name="Poon T.W."/>
            <person name="Priest M."/>
            <person name="Roberts A."/>
            <person name="Saif S."/>
            <person name="Shea T."/>
            <person name="Sykes S."/>
            <person name="Wortman J."/>
            <person name="Nusbaum C."/>
            <person name="Birren B."/>
        </authorList>
    </citation>
    <scope>NUCLEOTIDE SEQUENCE [LARGE SCALE GENOMIC DNA]</scope>
    <source>
        <strain evidence="5">NJM9701</strain>
    </source>
</reference>
<dbReference type="OrthoDB" id="46281at2759"/>
<proteinExistence type="predicted"/>
<evidence type="ECO:0000256" key="3">
    <source>
        <dbReference type="SAM" id="Phobius"/>
    </source>
</evidence>
<dbReference type="Gene3D" id="3.90.70.30">
    <property type="entry name" value="Phytochelatin synthase, N-terminal domain"/>
    <property type="match status" value="1"/>
</dbReference>
<dbReference type="GO" id="GO:0010038">
    <property type="term" value="P:response to metal ion"/>
    <property type="evidence" value="ECO:0007669"/>
    <property type="project" value="InterPro"/>
</dbReference>